<feature type="region of interest" description="Disordered" evidence="1">
    <location>
        <begin position="24"/>
        <end position="51"/>
    </location>
</feature>
<sequence>MKRLVVLAGLLGATLLAAAGCGESVAPSASPSSSAPSSAGKDTPLDSRDPCSLLSQSEAASAGATSQPQRKKVGTADSCLFSAKDLSMIVGIQANVGLAGLQPNGRRITDTKVGGHEAKLAADGLGNCLIAIGVSGSSRVDVAVTGGGKVDPCPVAVQVAQLVEPKLR</sequence>
<feature type="compositionally biased region" description="Low complexity" evidence="1">
    <location>
        <begin position="24"/>
        <end position="39"/>
    </location>
</feature>
<keyword evidence="2" id="KW-0732">Signal</keyword>
<feature type="chain" id="PRO_5039059182" evidence="2">
    <location>
        <begin position="20"/>
        <end position="168"/>
    </location>
</feature>
<accession>A0A5B2XEX3</accession>
<dbReference type="OrthoDB" id="3690211at2"/>
<dbReference type="PROSITE" id="PS51257">
    <property type="entry name" value="PROKAR_LIPOPROTEIN"/>
    <property type="match status" value="1"/>
</dbReference>
<gene>
    <name evidence="3" type="ORF">F0L68_16130</name>
</gene>
<evidence type="ECO:0000256" key="1">
    <source>
        <dbReference type="SAM" id="MobiDB-lite"/>
    </source>
</evidence>
<dbReference type="EMBL" id="VUOB01000027">
    <property type="protein sequence ID" value="KAA2261605.1"/>
    <property type="molecule type" value="Genomic_DNA"/>
</dbReference>
<dbReference type="InterPro" id="IPR024520">
    <property type="entry name" value="DUF3558"/>
</dbReference>
<evidence type="ECO:0000256" key="2">
    <source>
        <dbReference type="SAM" id="SignalP"/>
    </source>
</evidence>
<reference evidence="3 4" key="1">
    <citation type="submission" date="2019-09" db="EMBL/GenBank/DDBJ databases">
        <title>Goodfellowia gen. nov., a new genus of the Pseudonocardineae related to Actinoalloteichus, containing Goodfellowia coeruleoviolacea gen. nov., comb. nov. gen. nov., comb. nov.</title>
        <authorList>
            <person name="Labeda D."/>
        </authorList>
    </citation>
    <scope>NUCLEOTIDE SEQUENCE [LARGE SCALE GENOMIC DNA]</scope>
    <source>
        <strain evidence="3 4">AN110305</strain>
    </source>
</reference>
<feature type="signal peptide" evidence="2">
    <location>
        <begin position="1"/>
        <end position="19"/>
    </location>
</feature>
<dbReference type="AlphaFoldDB" id="A0A5B2XEX3"/>
<dbReference type="Pfam" id="PF12079">
    <property type="entry name" value="DUF3558"/>
    <property type="match status" value="1"/>
</dbReference>
<keyword evidence="4" id="KW-1185">Reference proteome</keyword>
<reference evidence="3 4" key="2">
    <citation type="submission" date="2019-09" db="EMBL/GenBank/DDBJ databases">
        <authorList>
            <person name="Jin C."/>
        </authorList>
    </citation>
    <scope>NUCLEOTIDE SEQUENCE [LARGE SCALE GENOMIC DNA]</scope>
    <source>
        <strain evidence="3 4">AN110305</strain>
    </source>
</reference>
<dbReference type="Proteomes" id="UP000323454">
    <property type="component" value="Unassembled WGS sequence"/>
</dbReference>
<evidence type="ECO:0000313" key="4">
    <source>
        <dbReference type="Proteomes" id="UP000323454"/>
    </source>
</evidence>
<comment type="caution">
    <text evidence="3">The sequence shown here is derived from an EMBL/GenBank/DDBJ whole genome shotgun (WGS) entry which is preliminary data.</text>
</comment>
<evidence type="ECO:0000313" key="3">
    <source>
        <dbReference type="EMBL" id="KAA2261605.1"/>
    </source>
</evidence>
<dbReference type="RefSeq" id="WP_149850400.1">
    <property type="nucleotide sequence ID" value="NZ_VUOB01000027.1"/>
</dbReference>
<name>A0A5B2XEX3_9PSEU</name>
<organism evidence="3 4">
    <name type="scientific">Solihabitans fulvus</name>
    <dbReference type="NCBI Taxonomy" id="1892852"/>
    <lineage>
        <taxon>Bacteria</taxon>
        <taxon>Bacillati</taxon>
        <taxon>Actinomycetota</taxon>
        <taxon>Actinomycetes</taxon>
        <taxon>Pseudonocardiales</taxon>
        <taxon>Pseudonocardiaceae</taxon>
        <taxon>Solihabitans</taxon>
    </lineage>
</organism>
<proteinExistence type="predicted"/>
<protein>
    <submittedName>
        <fullName evidence="3">DUF3558 domain-containing protein</fullName>
    </submittedName>
</protein>